<gene>
    <name evidence="1" type="ORF">niasHT_023421</name>
</gene>
<sequence>MCFSRDLRDTRTKYKFVVEQHCQCPTSGLEAIKFSKVMICALNNSGEWDHTCCCIGSCSRRKRTPTLISNELSPNSTEIEHNERSK</sequence>
<dbReference type="Proteomes" id="UP001620626">
    <property type="component" value="Unassembled WGS sequence"/>
</dbReference>
<organism evidence="1 2">
    <name type="scientific">Heterodera trifolii</name>
    <dbReference type="NCBI Taxonomy" id="157864"/>
    <lineage>
        <taxon>Eukaryota</taxon>
        <taxon>Metazoa</taxon>
        <taxon>Ecdysozoa</taxon>
        <taxon>Nematoda</taxon>
        <taxon>Chromadorea</taxon>
        <taxon>Rhabditida</taxon>
        <taxon>Tylenchina</taxon>
        <taxon>Tylenchomorpha</taxon>
        <taxon>Tylenchoidea</taxon>
        <taxon>Heteroderidae</taxon>
        <taxon>Heteroderinae</taxon>
        <taxon>Heterodera</taxon>
    </lineage>
</organism>
<dbReference type="EMBL" id="JBICBT010000839">
    <property type="protein sequence ID" value="KAL3097621.1"/>
    <property type="molecule type" value="Genomic_DNA"/>
</dbReference>
<evidence type="ECO:0000313" key="2">
    <source>
        <dbReference type="Proteomes" id="UP001620626"/>
    </source>
</evidence>
<proteinExistence type="predicted"/>
<keyword evidence="2" id="KW-1185">Reference proteome</keyword>
<comment type="caution">
    <text evidence="1">The sequence shown here is derived from an EMBL/GenBank/DDBJ whole genome shotgun (WGS) entry which is preliminary data.</text>
</comment>
<dbReference type="AlphaFoldDB" id="A0ABD2K3Y8"/>
<accession>A0ABD2K3Y8</accession>
<name>A0ABD2K3Y8_9BILA</name>
<reference evidence="1 2" key="1">
    <citation type="submission" date="2024-10" db="EMBL/GenBank/DDBJ databases">
        <authorList>
            <person name="Kim D."/>
        </authorList>
    </citation>
    <scope>NUCLEOTIDE SEQUENCE [LARGE SCALE GENOMIC DNA]</scope>
    <source>
        <strain evidence="1">BH-2024</strain>
    </source>
</reference>
<evidence type="ECO:0000313" key="1">
    <source>
        <dbReference type="EMBL" id="KAL3097621.1"/>
    </source>
</evidence>
<protein>
    <submittedName>
        <fullName evidence="1">Uncharacterized protein</fullName>
    </submittedName>
</protein>